<evidence type="ECO:0000313" key="1">
    <source>
        <dbReference type="EMBL" id="MFC6996386.1"/>
    </source>
</evidence>
<accession>A0ABW2DJF6</accession>
<sequence>MDSINLFNKSFIQGIAESILKLLLPTLKNFIEETYLANKEPKDLMRPEEVCNWLGISIPTLDKAVKKGVVKKHQLKGTKGIYYSGPEIKKAILSNPIK</sequence>
<keyword evidence="2" id="KW-1185">Reference proteome</keyword>
<dbReference type="EMBL" id="JBHSYQ010000003">
    <property type="protein sequence ID" value="MFC6996386.1"/>
    <property type="molecule type" value="Genomic_DNA"/>
</dbReference>
<name>A0ABW2DJF6_9BACT</name>
<reference evidence="2" key="1">
    <citation type="journal article" date="2019" name="Int. J. Syst. Evol. Microbiol.">
        <title>The Global Catalogue of Microorganisms (GCM) 10K type strain sequencing project: providing services to taxonomists for standard genome sequencing and annotation.</title>
        <authorList>
            <consortium name="The Broad Institute Genomics Platform"/>
            <consortium name="The Broad Institute Genome Sequencing Center for Infectious Disease"/>
            <person name="Wu L."/>
            <person name="Ma J."/>
        </authorList>
    </citation>
    <scope>NUCLEOTIDE SEQUENCE [LARGE SCALE GENOMIC DNA]</scope>
    <source>
        <strain evidence="2">CGMCC 4.7393</strain>
    </source>
</reference>
<organism evidence="1 2">
    <name type="scientific">Rufibacter roseus</name>
    <dbReference type="NCBI Taxonomy" id="1567108"/>
    <lineage>
        <taxon>Bacteria</taxon>
        <taxon>Pseudomonadati</taxon>
        <taxon>Bacteroidota</taxon>
        <taxon>Cytophagia</taxon>
        <taxon>Cytophagales</taxon>
        <taxon>Hymenobacteraceae</taxon>
        <taxon>Rufibacter</taxon>
    </lineage>
</organism>
<proteinExistence type="predicted"/>
<gene>
    <name evidence="1" type="ORF">ACFQHR_02060</name>
</gene>
<evidence type="ECO:0000313" key="2">
    <source>
        <dbReference type="Proteomes" id="UP001596405"/>
    </source>
</evidence>
<evidence type="ECO:0008006" key="3">
    <source>
        <dbReference type="Google" id="ProtNLM"/>
    </source>
</evidence>
<protein>
    <recommendedName>
        <fullName evidence="3">Helix-turn-helix domain-containing protein</fullName>
    </recommendedName>
</protein>
<comment type="caution">
    <text evidence="1">The sequence shown here is derived from an EMBL/GenBank/DDBJ whole genome shotgun (WGS) entry which is preliminary data.</text>
</comment>
<dbReference type="Proteomes" id="UP001596405">
    <property type="component" value="Unassembled WGS sequence"/>
</dbReference>
<dbReference type="RefSeq" id="WP_066620202.1">
    <property type="nucleotide sequence ID" value="NZ_JBHSYQ010000003.1"/>
</dbReference>